<reference evidence="2" key="1">
    <citation type="submission" date="2013-12" db="EMBL/GenBank/DDBJ databases">
        <title>The Genome Sequence of Aphanomyces invadans NJM9701.</title>
        <authorList>
            <consortium name="The Broad Institute Genomics Platform"/>
            <person name="Russ C."/>
            <person name="Tyler B."/>
            <person name="van West P."/>
            <person name="Dieguez-Uribeondo J."/>
            <person name="Young S.K."/>
            <person name="Zeng Q."/>
            <person name="Gargeya S."/>
            <person name="Fitzgerald M."/>
            <person name="Abouelleil A."/>
            <person name="Alvarado L."/>
            <person name="Chapman S.B."/>
            <person name="Gainer-Dewar J."/>
            <person name="Goldberg J."/>
            <person name="Griggs A."/>
            <person name="Gujja S."/>
            <person name="Hansen M."/>
            <person name="Howarth C."/>
            <person name="Imamovic A."/>
            <person name="Ireland A."/>
            <person name="Larimer J."/>
            <person name="McCowan C."/>
            <person name="Murphy C."/>
            <person name="Pearson M."/>
            <person name="Poon T.W."/>
            <person name="Priest M."/>
            <person name="Roberts A."/>
            <person name="Saif S."/>
            <person name="Shea T."/>
            <person name="Sykes S."/>
            <person name="Wortman J."/>
            <person name="Nusbaum C."/>
            <person name="Birren B."/>
        </authorList>
    </citation>
    <scope>NUCLEOTIDE SEQUENCE [LARGE SCALE GENOMIC DNA]</scope>
    <source>
        <strain evidence="2">NJM9701</strain>
    </source>
</reference>
<dbReference type="AlphaFoldDB" id="A0A024TVH6"/>
<feature type="compositionally biased region" description="Basic and acidic residues" evidence="1">
    <location>
        <begin position="48"/>
        <end position="60"/>
    </location>
</feature>
<gene>
    <name evidence="2" type="ORF">H310_09276</name>
</gene>
<proteinExistence type="predicted"/>
<name>A0A024TVH6_9STRA</name>
<sequence length="307" mass="34566">MGHSASKTKDTFNSIRSSGRSQFSARSARSSRALTQKSTRQISIRAAEPTDHATECEQASKDSSLPLGEIPTSTSQPPSDASSPLVHISLNIRRHCMTGHGAFRGNTYEFLLRQLLSKTTVALDCIRSYVGASVSDNPQIFINTDYVDFVSNRTWPVPLPLFSQALWNVMTNMPKHAVRKTTALDTWGDNLSYVEVRIESGHRRNVPVVFNVLHMQDASPDGITMVYRSINEDDQYPVPPQTVHVGLVGWRVLRPGKNGQTCHEQSFVRYRLTKTARINRSQWLAGVMHKNFRVEETELRMQLQLDL</sequence>
<evidence type="ECO:0000256" key="1">
    <source>
        <dbReference type="SAM" id="MobiDB-lite"/>
    </source>
</evidence>
<feature type="region of interest" description="Disordered" evidence="1">
    <location>
        <begin position="1"/>
        <end position="83"/>
    </location>
</feature>
<evidence type="ECO:0008006" key="3">
    <source>
        <dbReference type="Google" id="ProtNLM"/>
    </source>
</evidence>
<accession>A0A024TVH6</accession>
<dbReference type="RefSeq" id="XP_008873530.1">
    <property type="nucleotide sequence ID" value="XM_008875308.1"/>
</dbReference>
<dbReference type="EMBL" id="KI913971">
    <property type="protein sequence ID" value="ETV97969.1"/>
    <property type="molecule type" value="Genomic_DNA"/>
</dbReference>
<feature type="compositionally biased region" description="Low complexity" evidence="1">
    <location>
        <begin position="16"/>
        <end position="33"/>
    </location>
</feature>
<protein>
    <recommendedName>
        <fullName evidence="3">START domain-containing protein</fullName>
    </recommendedName>
</protein>
<dbReference type="VEuPathDB" id="FungiDB:H310_09276"/>
<organism evidence="2">
    <name type="scientific">Aphanomyces invadans</name>
    <dbReference type="NCBI Taxonomy" id="157072"/>
    <lineage>
        <taxon>Eukaryota</taxon>
        <taxon>Sar</taxon>
        <taxon>Stramenopiles</taxon>
        <taxon>Oomycota</taxon>
        <taxon>Saprolegniomycetes</taxon>
        <taxon>Saprolegniales</taxon>
        <taxon>Verrucalvaceae</taxon>
        <taxon>Aphanomyces</taxon>
    </lineage>
</organism>
<feature type="compositionally biased region" description="Polar residues" evidence="1">
    <location>
        <begin position="71"/>
        <end position="82"/>
    </location>
</feature>
<dbReference type="GeneID" id="20086326"/>
<dbReference type="OrthoDB" id="75313at2759"/>
<evidence type="ECO:0000313" key="2">
    <source>
        <dbReference type="EMBL" id="ETV97969.1"/>
    </source>
</evidence>